<dbReference type="Proteomes" id="UP000518206">
    <property type="component" value="Unassembled WGS sequence"/>
</dbReference>
<gene>
    <name evidence="1" type="ORF">FHR80_000296</name>
</gene>
<dbReference type="PANTHER" id="PTHR43162:SF1">
    <property type="entry name" value="PRESTALK A DIFFERENTIATION PROTEIN A"/>
    <property type="match status" value="1"/>
</dbReference>
<protein>
    <submittedName>
        <fullName evidence="1">Uncharacterized protein YbjT (DUF2867 family)</fullName>
    </submittedName>
</protein>
<dbReference type="InterPro" id="IPR051604">
    <property type="entry name" value="Ergot_Alk_Oxidoreductase"/>
</dbReference>
<dbReference type="Gene3D" id="3.40.50.720">
    <property type="entry name" value="NAD(P)-binding Rossmann-like Domain"/>
    <property type="match status" value="1"/>
</dbReference>
<organism evidence="1 2">
    <name type="scientific">Cellulomonas cellasea</name>
    <dbReference type="NCBI Taxonomy" id="43670"/>
    <lineage>
        <taxon>Bacteria</taxon>
        <taxon>Bacillati</taxon>
        <taxon>Actinomycetota</taxon>
        <taxon>Actinomycetes</taxon>
        <taxon>Micrococcales</taxon>
        <taxon>Cellulomonadaceae</taxon>
        <taxon>Cellulomonas</taxon>
    </lineage>
</organism>
<dbReference type="Gene3D" id="3.90.25.10">
    <property type="entry name" value="UDP-galactose 4-epimerase, domain 1"/>
    <property type="match status" value="1"/>
</dbReference>
<dbReference type="SUPFAM" id="SSF51735">
    <property type="entry name" value="NAD(P)-binding Rossmann-fold domains"/>
    <property type="match status" value="1"/>
</dbReference>
<accession>A0A7W4UC04</accession>
<reference evidence="1 2" key="2">
    <citation type="submission" date="2020-08" db="EMBL/GenBank/DDBJ databases">
        <authorList>
            <person name="Partida-Martinez L."/>
            <person name="Huntemann M."/>
            <person name="Clum A."/>
            <person name="Wang J."/>
            <person name="Palaniappan K."/>
            <person name="Ritter S."/>
            <person name="Chen I.-M."/>
            <person name="Stamatis D."/>
            <person name="Reddy T."/>
            <person name="O'Malley R."/>
            <person name="Daum C."/>
            <person name="Shapiro N."/>
            <person name="Ivanova N."/>
            <person name="Kyrpides N."/>
            <person name="Woyke T."/>
        </authorList>
    </citation>
    <scope>NUCLEOTIDE SEQUENCE [LARGE SCALE GENOMIC DNA]</scope>
    <source>
        <strain evidence="1 2">RAS26</strain>
    </source>
</reference>
<dbReference type="EMBL" id="JACHVX010000001">
    <property type="protein sequence ID" value="MBB2921402.1"/>
    <property type="molecule type" value="Genomic_DNA"/>
</dbReference>
<comment type="caution">
    <text evidence="1">The sequence shown here is derived from an EMBL/GenBank/DDBJ whole genome shotgun (WGS) entry which is preliminary data.</text>
</comment>
<dbReference type="RefSeq" id="WP_183294428.1">
    <property type="nucleotide sequence ID" value="NZ_JACHVX010000001.1"/>
</dbReference>
<proteinExistence type="predicted"/>
<name>A0A7W4UC04_9CELL</name>
<dbReference type="AlphaFoldDB" id="A0A7W4UC04"/>
<evidence type="ECO:0000313" key="2">
    <source>
        <dbReference type="Proteomes" id="UP000518206"/>
    </source>
</evidence>
<sequence>MTTPTQQQTTLVIGGTGKTGRRVARRLGALGVPVRLGTRAGAPPFDWHARDTWEPALAGVRSAYLCFSPDVAAPGAADTIGELAALAVRRGVRRLVLLSGRGAPEARRAELAVQDAGAAWTVARSSWFAQNFSEGMFAPAVLQGELALPVDGVAEPFVDADDVADVAVAALTRDGHDGEVYELTGPRLLTFADAVGEVARASGRAVRFRTLALRELEAGLAAQGVPAAEVALVRYLFTDVLDGRNARLADGVRRALGREPRDFAAVARAAAAAGAWDAAPAGRVA</sequence>
<reference evidence="1 2" key="1">
    <citation type="submission" date="2020-08" db="EMBL/GenBank/DDBJ databases">
        <title>The Agave Microbiome: Exploring the role of microbial communities in plant adaptations to desert environments.</title>
        <authorList>
            <person name="Partida-Martinez L.P."/>
        </authorList>
    </citation>
    <scope>NUCLEOTIDE SEQUENCE [LARGE SCALE GENOMIC DNA]</scope>
    <source>
        <strain evidence="1 2">RAS26</strain>
    </source>
</reference>
<evidence type="ECO:0000313" key="1">
    <source>
        <dbReference type="EMBL" id="MBB2921402.1"/>
    </source>
</evidence>
<dbReference type="InterPro" id="IPR036291">
    <property type="entry name" value="NAD(P)-bd_dom_sf"/>
</dbReference>
<dbReference type="PANTHER" id="PTHR43162">
    <property type="match status" value="1"/>
</dbReference>